<protein>
    <submittedName>
        <fullName evidence="2">Uncharacterized protein</fullName>
    </submittedName>
</protein>
<organism evidence="2 3">
    <name type="scientific">Boletus edulis BED1</name>
    <dbReference type="NCBI Taxonomy" id="1328754"/>
    <lineage>
        <taxon>Eukaryota</taxon>
        <taxon>Fungi</taxon>
        <taxon>Dikarya</taxon>
        <taxon>Basidiomycota</taxon>
        <taxon>Agaricomycotina</taxon>
        <taxon>Agaricomycetes</taxon>
        <taxon>Agaricomycetidae</taxon>
        <taxon>Boletales</taxon>
        <taxon>Boletineae</taxon>
        <taxon>Boletaceae</taxon>
        <taxon>Boletoideae</taxon>
        <taxon>Boletus</taxon>
    </lineage>
</organism>
<evidence type="ECO:0000313" key="2">
    <source>
        <dbReference type="EMBL" id="KAF8416540.1"/>
    </source>
</evidence>
<feature type="non-terminal residue" evidence="2">
    <location>
        <position position="97"/>
    </location>
</feature>
<reference evidence="2" key="1">
    <citation type="submission" date="2019-10" db="EMBL/GenBank/DDBJ databases">
        <authorList>
            <consortium name="DOE Joint Genome Institute"/>
            <person name="Kuo A."/>
            <person name="Miyauchi S."/>
            <person name="Kiss E."/>
            <person name="Drula E."/>
            <person name="Kohler A."/>
            <person name="Sanchez-Garcia M."/>
            <person name="Andreopoulos B."/>
            <person name="Barry K.W."/>
            <person name="Bonito G."/>
            <person name="Buee M."/>
            <person name="Carver A."/>
            <person name="Chen C."/>
            <person name="Cichocki N."/>
            <person name="Clum A."/>
            <person name="Culley D."/>
            <person name="Crous P.W."/>
            <person name="Fauchery L."/>
            <person name="Girlanda M."/>
            <person name="Hayes R."/>
            <person name="Keri Z."/>
            <person name="LaButti K."/>
            <person name="Lipzen A."/>
            <person name="Lombard V."/>
            <person name="Magnuson J."/>
            <person name="Maillard F."/>
            <person name="Morin E."/>
            <person name="Murat C."/>
            <person name="Nolan M."/>
            <person name="Ohm R."/>
            <person name="Pangilinan J."/>
            <person name="Pereira M."/>
            <person name="Perotto S."/>
            <person name="Peter M."/>
            <person name="Riley R."/>
            <person name="Sitrit Y."/>
            <person name="Stielow B."/>
            <person name="Szollosi G."/>
            <person name="Zifcakova L."/>
            <person name="Stursova M."/>
            <person name="Spatafora J.W."/>
            <person name="Tedersoo L."/>
            <person name="Vaario L.-M."/>
            <person name="Yamada A."/>
            <person name="Yan M."/>
            <person name="Wang P."/>
            <person name="Xu J."/>
            <person name="Bruns T."/>
            <person name="Baldrian P."/>
            <person name="Vilgalys R."/>
            <person name="Henrissat B."/>
            <person name="Grigoriev I.V."/>
            <person name="Hibbett D."/>
            <person name="Nagy L.G."/>
            <person name="Martin F.M."/>
        </authorList>
    </citation>
    <scope>NUCLEOTIDE SEQUENCE</scope>
    <source>
        <strain evidence="2">BED1</strain>
    </source>
</reference>
<feature type="region of interest" description="Disordered" evidence="1">
    <location>
        <begin position="54"/>
        <end position="79"/>
    </location>
</feature>
<gene>
    <name evidence="2" type="ORF">L210DRAFT_3767597</name>
</gene>
<proteinExistence type="predicted"/>
<name>A0AAD4BC05_BOLED</name>
<keyword evidence="3" id="KW-1185">Reference proteome</keyword>
<accession>A0AAD4BC05</accession>
<evidence type="ECO:0000256" key="1">
    <source>
        <dbReference type="SAM" id="MobiDB-lite"/>
    </source>
</evidence>
<sequence length="97" mass="10904">MKRWTRMMGRVGTRHGAWRMDNAQGDGLLSLFYLVLLAVLTFWVARGRPALNKSPCMTTASVEPPPKTSPHHRDKPKPKAIHVIFTLDPKVGKSRGK</sequence>
<feature type="compositionally biased region" description="Basic residues" evidence="1">
    <location>
        <begin position="69"/>
        <end position="79"/>
    </location>
</feature>
<comment type="caution">
    <text evidence="2">The sequence shown here is derived from an EMBL/GenBank/DDBJ whole genome shotgun (WGS) entry which is preliminary data.</text>
</comment>
<evidence type="ECO:0000313" key="3">
    <source>
        <dbReference type="Proteomes" id="UP001194468"/>
    </source>
</evidence>
<dbReference type="Proteomes" id="UP001194468">
    <property type="component" value="Unassembled WGS sequence"/>
</dbReference>
<dbReference type="EMBL" id="WHUW01000254">
    <property type="protein sequence ID" value="KAF8416540.1"/>
    <property type="molecule type" value="Genomic_DNA"/>
</dbReference>
<reference evidence="2" key="2">
    <citation type="journal article" date="2020" name="Nat. Commun.">
        <title>Large-scale genome sequencing of mycorrhizal fungi provides insights into the early evolution of symbiotic traits.</title>
        <authorList>
            <person name="Miyauchi S."/>
            <person name="Kiss E."/>
            <person name="Kuo A."/>
            <person name="Drula E."/>
            <person name="Kohler A."/>
            <person name="Sanchez-Garcia M."/>
            <person name="Morin E."/>
            <person name="Andreopoulos B."/>
            <person name="Barry K.W."/>
            <person name="Bonito G."/>
            <person name="Buee M."/>
            <person name="Carver A."/>
            <person name="Chen C."/>
            <person name="Cichocki N."/>
            <person name="Clum A."/>
            <person name="Culley D."/>
            <person name="Crous P.W."/>
            <person name="Fauchery L."/>
            <person name="Girlanda M."/>
            <person name="Hayes R.D."/>
            <person name="Keri Z."/>
            <person name="LaButti K."/>
            <person name="Lipzen A."/>
            <person name="Lombard V."/>
            <person name="Magnuson J."/>
            <person name="Maillard F."/>
            <person name="Murat C."/>
            <person name="Nolan M."/>
            <person name="Ohm R.A."/>
            <person name="Pangilinan J."/>
            <person name="Pereira M.F."/>
            <person name="Perotto S."/>
            <person name="Peter M."/>
            <person name="Pfister S."/>
            <person name="Riley R."/>
            <person name="Sitrit Y."/>
            <person name="Stielow J.B."/>
            <person name="Szollosi G."/>
            <person name="Zifcakova L."/>
            <person name="Stursova M."/>
            <person name="Spatafora J.W."/>
            <person name="Tedersoo L."/>
            <person name="Vaario L.M."/>
            <person name="Yamada A."/>
            <person name="Yan M."/>
            <person name="Wang P."/>
            <person name="Xu J."/>
            <person name="Bruns T."/>
            <person name="Baldrian P."/>
            <person name="Vilgalys R."/>
            <person name="Dunand C."/>
            <person name="Henrissat B."/>
            <person name="Grigoriev I.V."/>
            <person name="Hibbett D."/>
            <person name="Nagy L.G."/>
            <person name="Martin F.M."/>
        </authorList>
    </citation>
    <scope>NUCLEOTIDE SEQUENCE</scope>
    <source>
        <strain evidence="2">BED1</strain>
    </source>
</reference>
<dbReference type="AlphaFoldDB" id="A0AAD4BC05"/>